<protein>
    <submittedName>
        <fullName evidence="1">Uncharacterized protein</fullName>
    </submittedName>
</protein>
<dbReference type="EMBL" id="FN434113">
    <property type="protein sequence ID" value="CBA21855.1"/>
    <property type="molecule type" value="Genomic_DNA"/>
</dbReference>
<name>D4HXR0_ERWAC</name>
<dbReference type="AlphaFoldDB" id="D4HXR0"/>
<evidence type="ECO:0000313" key="2">
    <source>
        <dbReference type="Proteomes" id="UP000001841"/>
    </source>
</evidence>
<dbReference type="HOGENOM" id="CLU_3373675_0_0_6"/>
<accession>D4HXR0</accession>
<dbReference type="Proteomes" id="UP000001841">
    <property type="component" value="Chromosome"/>
</dbReference>
<sequence>MHQTGNNRNAFSLIVAMGSPNGPAAEPEIPQPKV</sequence>
<dbReference type="STRING" id="665029.EAMY_2500"/>
<reference evidence="1 2" key="1">
    <citation type="journal article" date="2010" name="Mol. Plant Microbe Interact.">
        <title>Complete genome sequence of the fire blight pathogen Erwinia amylovora CFBP 1430 and comparison to other Erwinia spp.</title>
        <authorList>
            <person name="Smits T.H."/>
            <person name="Rezzonico F."/>
            <person name="Kamber T."/>
            <person name="Blom J."/>
            <person name="Goesmann A."/>
            <person name="Frey J.E."/>
            <person name="Duffy B."/>
        </authorList>
    </citation>
    <scope>NUCLEOTIDE SEQUENCE [LARGE SCALE GENOMIC DNA]</scope>
    <source>
        <strain evidence="2">CFBP1430</strain>
    </source>
</reference>
<dbReference type="KEGG" id="eam:EAMY_2500"/>
<organism evidence="1 2">
    <name type="scientific">Erwinia amylovora (strain CFBP1430)</name>
    <dbReference type="NCBI Taxonomy" id="665029"/>
    <lineage>
        <taxon>Bacteria</taxon>
        <taxon>Pseudomonadati</taxon>
        <taxon>Pseudomonadota</taxon>
        <taxon>Gammaproteobacteria</taxon>
        <taxon>Enterobacterales</taxon>
        <taxon>Erwiniaceae</taxon>
        <taxon>Erwinia</taxon>
    </lineage>
</organism>
<evidence type="ECO:0000313" key="1">
    <source>
        <dbReference type="EMBL" id="CBA21855.1"/>
    </source>
</evidence>
<proteinExistence type="predicted"/>
<gene>
    <name evidence="1" type="ordered locus">EAMY_2500</name>
</gene>